<dbReference type="InterPro" id="IPR001155">
    <property type="entry name" value="OxRdtase_FMN_N"/>
</dbReference>
<dbReference type="SUPFAM" id="SSF51395">
    <property type="entry name" value="FMN-linked oxidoreductases"/>
    <property type="match status" value="1"/>
</dbReference>
<dbReference type="InterPro" id="IPR051793">
    <property type="entry name" value="NADH:flavin_oxidoreductase"/>
</dbReference>
<keyword evidence="8" id="KW-0411">Iron-sulfur</keyword>
<dbReference type="Pfam" id="PF00724">
    <property type="entry name" value="Oxidored_FMN"/>
    <property type="match status" value="1"/>
</dbReference>
<dbReference type="InterPro" id="IPR013785">
    <property type="entry name" value="Aldolase_TIM"/>
</dbReference>
<comment type="cofactor">
    <cofactor evidence="2">
        <name>[4Fe-4S] cluster</name>
        <dbReference type="ChEBI" id="CHEBI:49883"/>
    </cofactor>
</comment>
<evidence type="ECO:0000256" key="6">
    <source>
        <dbReference type="ARBA" id="ARBA00023002"/>
    </source>
</evidence>
<evidence type="ECO:0000313" key="10">
    <source>
        <dbReference type="EMBL" id="KKN73718.1"/>
    </source>
</evidence>
<evidence type="ECO:0000259" key="9">
    <source>
        <dbReference type="Pfam" id="PF00724"/>
    </source>
</evidence>
<evidence type="ECO:0000256" key="7">
    <source>
        <dbReference type="ARBA" id="ARBA00023004"/>
    </source>
</evidence>
<gene>
    <name evidence="10" type="ORF">LCGC14_0397640</name>
</gene>
<keyword evidence="6" id="KW-0560">Oxidoreductase</keyword>
<dbReference type="GO" id="GO:0016491">
    <property type="term" value="F:oxidoreductase activity"/>
    <property type="evidence" value="ECO:0007669"/>
    <property type="project" value="UniProtKB-KW"/>
</dbReference>
<dbReference type="EMBL" id="LAZR01000338">
    <property type="protein sequence ID" value="KKN73718.1"/>
    <property type="molecule type" value="Genomic_DNA"/>
</dbReference>
<dbReference type="Gene3D" id="3.20.20.70">
    <property type="entry name" value="Aldolase class I"/>
    <property type="match status" value="1"/>
</dbReference>
<accession>A0A0F9W6P5</accession>
<evidence type="ECO:0000256" key="2">
    <source>
        <dbReference type="ARBA" id="ARBA00001966"/>
    </source>
</evidence>
<comment type="caution">
    <text evidence="10">The sequence shown here is derived from an EMBL/GenBank/DDBJ whole genome shotgun (WGS) entry which is preliminary data.</text>
</comment>
<dbReference type="GO" id="GO:0046872">
    <property type="term" value="F:metal ion binding"/>
    <property type="evidence" value="ECO:0007669"/>
    <property type="project" value="UniProtKB-KW"/>
</dbReference>
<evidence type="ECO:0000256" key="4">
    <source>
        <dbReference type="ARBA" id="ARBA00022643"/>
    </source>
</evidence>
<dbReference type="GO" id="GO:0051536">
    <property type="term" value="F:iron-sulfur cluster binding"/>
    <property type="evidence" value="ECO:0007669"/>
    <property type="project" value="UniProtKB-KW"/>
</dbReference>
<dbReference type="AlphaFoldDB" id="A0A0F9W6P5"/>
<organism evidence="10">
    <name type="scientific">marine sediment metagenome</name>
    <dbReference type="NCBI Taxonomy" id="412755"/>
    <lineage>
        <taxon>unclassified sequences</taxon>
        <taxon>metagenomes</taxon>
        <taxon>ecological metagenomes</taxon>
    </lineage>
</organism>
<evidence type="ECO:0000256" key="5">
    <source>
        <dbReference type="ARBA" id="ARBA00022723"/>
    </source>
</evidence>
<sequence>MMSTFDEIFSTFRIGSLELRNRIVCPPLVQCRPITSAEGVAWYRRLAAGGASVVIVEATGIPGIGAELTVETLGPLVAAIHEQGAAAAIQLFPIPFGSEADPNTLSVADIDGIVEQYALAATICRDAGFDGVEPHGAHGYLINQFFMPDKNARTDEYGGSLEDRCRFGVRIVERIKAATGDDLLIFYRHTPVGEAYGIDDSLEMARRLVAAGVGVLDISPAMGERTAELAAPFKEALDVPVIAVGGMDDPAAAREAIRDGRCDLVAVGRQLIADAEWPDKVRTGRTDEIITCTECNECFDDLGDWKPVGCSQWDGDPVAPFVR</sequence>
<feature type="domain" description="NADH:flavin oxidoreductase/NADH oxidase N-terminal" evidence="9">
    <location>
        <begin position="103"/>
        <end position="288"/>
    </location>
</feature>
<keyword evidence="7" id="KW-0408">Iron</keyword>
<keyword evidence="3" id="KW-0285">Flavoprotein</keyword>
<evidence type="ECO:0000256" key="1">
    <source>
        <dbReference type="ARBA" id="ARBA00001917"/>
    </source>
</evidence>
<evidence type="ECO:0000256" key="8">
    <source>
        <dbReference type="ARBA" id="ARBA00023014"/>
    </source>
</evidence>
<evidence type="ECO:0000256" key="3">
    <source>
        <dbReference type="ARBA" id="ARBA00022630"/>
    </source>
</evidence>
<dbReference type="CDD" id="cd02803">
    <property type="entry name" value="OYE_like_FMN_family"/>
    <property type="match status" value="1"/>
</dbReference>
<protein>
    <recommendedName>
        <fullName evidence="9">NADH:flavin oxidoreductase/NADH oxidase N-terminal domain-containing protein</fullName>
    </recommendedName>
</protein>
<dbReference type="PANTHER" id="PTHR42917:SF2">
    <property type="entry name" value="2,4-DIENOYL-COA REDUCTASE [(2E)-ENOYL-COA-PRODUCING]"/>
    <property type="match status" value="1"/>
</dbReference>
<dbReference type="GO" id="GO:0010181">
    <property type="term" value="F:FMN binding"/>
    <property type="evidence" value="ECO:0007669"/>
    <property type="project" value="InterPro"/>
</dbReference>
<proteinExistence type="predicted"/>
<keyword evidence="5" id="KW-0479">Metal-binding</keyword>
<reference evidence="10" key="1">
    <citation type="journal article" date="2015" name="Nature">
        <title>Complex archaea that bridge the gap between prokaryotes and eukaryotes.</title>
        <authorList>
            <person name="Spang A."/>
            <person name="Saw J.H."/>
            <person name="Jorgensen S.L."/>
            <person name="Zaremba-Niedzwiedzka K."/>
            <person name="Martijn J."/>
            <person name="Lind A.E."/>
            <person name="van Eijk R."/>
            <person name="Schleper C."/>
            <person name="Guy L."/>
            <person name="Ettema T.J."/>
        </authorList>
    </citation>
    <scope>NUCLEOTIDE SEQUENCE</scope>
</reference>
<keyword evidence="4" id="KW-0288">FMN</keyword>
<name>A0A0F9W6P5_9ZZZZ</name>
<comment type="cofactor">
    <cofactor evidence="1">
        <name>FMN</name>
        <dbReference type="ChEBI" id="CHEBI:58210"/>
    </cofactor>
</comment>
<dbReference type="PANTHER" id="PTHR42917">
    <property type="entry name" value="2,4-DIENOYL-COA REDUCTASE"/>
    <property type="match status" value="1"/>
</dbReference>